<evidence type="ECO:0000256" key="7">
    <source>
        <dbReference type="ARBA" id="ARBA00022777"/>
    </source>
</evidence>
<evidence type="ECO:0000256" key="2">
    <source>
        <dbReference type="ARBA" id="ARBA00004651"/>
    </source>
</evidence>
<proteinExistence type="predicted"/>
<dbReference type="Pfam" id="PF02518">
    <property type="entry name" value="HATPase_c"/>
    <property type="match status" value="1"/>
</dbReference>
<dbReference type="Gene3D" id="3.30.565.10">
    <property type="entry name" value="Histidine kinase-like ATPase, C-terminal domain"/>
    <property type="match status" value="1"/>
</dbReference>
<dbReference type="InterPro" id="IPR050351">
    <property type="entry name" value="BphY/WalK/GraS-like"/>
</dbReference>
<dbReference type="EMBL" id="SMBP01000004">
    <property type="protein sequence ID" value="TCU62427.1"/>
    <property type="molecule type" value="Genomic_DNA"/>
</dbReference>
<dbReference type="GeneID" id="73797049"/>
<evidence type="ECO:0000313" key="14">
    <source>
        <dbReference type="EMBL" id="TCU62427.1"/>
    </source>
</evidence>
<dbReference type="PANTHER" id="PTHR45453">
    <property type="entry name" value="PHOSPHATE REGULON SENSOR PROTEIN PHOR"/>
    <property type="match status" value="1"/>
</dbReference>
<comment type="caution">
    <text evidence="14">The sequence shown here is derived from an EMBL/GenBank/DDBJ whole genome shotgun (WGS) entry which is preliminary data.</text>
</comment>
<dbReference type="GO" id="GO:0000155">
    <property type="term" value="F:phosphorelay sensor kinase activity"/>
    <property type="evidence" value="ECO:0007669"/>
    <property type="project" value="TreeGrafter"/>
</dbReference>
<evidence type="ECO:0000256" key="5">
    <source>
        <dbReference type="ARBA" id="ARBA00022679"/>
    </source>
</evidence>
<keyword evidence="10 12" id="KW-0472">Membrane</keyword>
<dbReference type="InterPro" id="IPR003594">
    <property type="entry name" value="HATPase_dom"/>
</dbReference>
<keyword evidence="11" id="KW-0175">Coiled coil</keyword>
<evidence type="ECO:0000259" key="13">
    <source>
        <dbReference type="PROSITE" id="PS50109"/>
    </source>
</evidence>
<dbReference type="GO" id="GO:0004721">
    <property type="term" value="F:phosphoprotein phosphatase activity"/>
    <property type="evidence" value="ECO:0007669"/>
    <property type="project" value="TreeGrafter"/>
</dbReference>
<protein>
    <recommendedName>
        <fullName evidence="3">histidine kinase</fullName>
        <ecNumber evidence="3">2.7.13.3</ecNumber>
    </recommendedName>
</protein>
<evidence type="ECO:0000256" key="3">
    <source>
        <dbReference type="ARBA" id="ARBA00012438"/>
    </source>
</evidence>
<keyword evidence="4" id="KW-1003">Cell membrane</keyword>
<feature type="domain" description="Histidine kinase" evidence="13">
    <location>
        <begin position="116"/>
        <end position="309"/>
    </location>
</feature>
<dbReference type="Proteomes" id="UP000295773">
    <property type="component" value="Unassembled WGS sequence"/>
</dbReference>
<gene>
    <name evidence="14" type="ORF">EDD61_10465</name>
</gene>
<evidence type="ECO:0000256" key="8">
    <source>
        <dbReference type="ARBA" id="ARBA00022989"/>
    </source>
</evidence>
<keyword evidence="9" id="KW-0902">Two-component regulatory system</keyword>
<evidence type="ECO:0000256" key="1">
    <source>
        <dbReference type="ARBA" id="ARBA00000085"/>
    </source>
</evidence>
<keyword evidence="7 14" id="KW-0418">Kinase</keyword>
<comment type="subcellular location">
    <subcellularLocation>
        <location evidence="2">Cell membrane</location>
        <topology evidence="2">Multi-pass membrane protein</topology>
    </subcellularLocation>
</comment>
<dbReference type="SUPFAM" id="SSF55874">
    <property type="entry name" value="ATPase domain of HSP90 chaperone/DNA topoisomerase II/histidine kinase"/>
    <property type="match status" value="1"/>
</dbReference>
<dbReference type="RefSeq" id="WP_008690256.1">
    <property type="nucleotide sequence ID" value="NZ_AP024510.1"/>
</dbReference>
<reference evidence="14 15" key="1">
    <citation type="submission" date="2019-03" db="EMBL/GenBank/DDBJ databases">
        <title>Genomic Encyclopedia of Type Strains, Phase IV (KMG-IV): sequencing the most valuable type-strain genomes for metagenomic binning, comparative biology and taxonomic classification.</title>
        <authorList>
            <person name="Goeker M."/>
        </authorList>
    </citation>
    <scope>NUCLEOTIDE SEQUENCE [LARGE SCALE GENOMIC DNA]</scope>
    <source>
        <strain evidence="14 15">DSM 29481</strain>
    </source>
</reference>
<dbReference type="PANTHER" id="PTHR45453:SF2">
    <property type="entry name" value="HISTIDINE KINASE"/>
    <property type="match status" value="1"/>
</dbReference>
<evidence type="ECO:0000256" key="11">
    <source>
        <dbReference type="SAM" id="Coils"/>
    </source>
</evidence>
<evidence type="ECO:0000256" key="4">
    <source>
        <dbReference type="ARBA" id="ARBA00022475"/>
    </source>
</evidence>
<dbReference type="InterPro" id="IPR005467">
    <property type="entry name" value="His_kinase_dom"/>
</dbReference>
<feature type="transmembrane region" description="Helical" evidence="12">
    <location>
        <begin position="7"/>
        <end position="28"/>
    </location>
</feature>
<dbReference type="EC" id="2.7.13.3" evidence="3"/>
<dbReference type="InterPro" id="IPR036890">
    <property type="entry name" value="HATPase_C_sf"/>
</dbReference>
<sequence>MKLLHDLSGSVCLLLTMVIVQVICLWTFEIEKEIIEYILFMEISMLLCYIGIAWVKRRAEIKQLQECNHVSFLERKALTAKDKEIQRIIKELEEEYYSQKQSYQKEKKEREQYFQLWIHQIKTPIFAMHMLNEHMQDEKRKKQIRAELFKIERYTQMALSYQRIDDDYIMEKCCLHTIVQEALRTYSTLFIEKGLCLDFSYDEDDEIYTDRKWLCFVIEQLLDNAIKYTQHGTIHVRCSKDEVSIEDEGCGIASEDIVLIKQKGYTGKLGREKKQATGMGLYFVKEICERLHIKWQISSQWQHGTKVSLYPVKERLMDR</sequence>
<feature type="coiled-coil region" evidence="11">
    <location>
        <begin position="75"/>
        <end position="109"/>
    </location>
</feature>
<evidence type="ECO:0000256" key="10">
    <source>
        <dbReference type="ARBA" id="ARBA00023136"/>
    </source>
</evidence>
<keyword evidence="15" id="KW-1185">Reference proteome</keyword>
<keyword evidence="5" id="KW-0808">Transferase</keyword>
<keyword evidence="6 12" id="KW-0812">Transmembrane</keyword>
<evidence type="ECO:0000256" key="6">
    <source>
        <dbReference type="ARBA" id="ARBA00022692"/>
    </source>
</evidence>
<name>A0A4R3TLW6_9FIRM</name>
<dbReference type="GO" id="GO:0005886">
    <property type="term" value="C:plasma membrane"/>
    <property type="evidence" value="ECO:0007669"/>
    <property type="project" value="UniProtKB-SubCell"/>
</dbReference>
<dbReference type="PROSITE" id="PS50109">
    <property type="entry name" value="HIS_KIN"/>
    <property type="match status" value="1"/>
</dbReference>
<dbReference type="AlphaFoldDB" id="A0A4R3TLW6"/>
<keyword evidence="8 12" id="KW-1133">Transmembrane helix</keyword>
<dbReference type="GO" id="GO:0016036">
    <property type="term" value="P:cellular response to phosphate starvation"/>
    <property type="evidence" value="ECO:0007669"/>
    <property type="project" value="TreeGrafter"/>
</dbReference>
<evidence type="ECO:0000256" key="12">
    <source>
        <dbReference type="SAM" id="Phobius"/>
    </source>
</evidence>
<comment type="catalytic activity">
    <reaction evidence="1">
        <text>ATP + protein L-histidine = ADP + protein N-phospho-L-histidine.</text>
        <dbReference type="EC" id="2.7.13.3"/>
    </reaction>
</comment>
<accession>A0A4R3TLW6</accession>
<organism evidence="14 15">
    <name type="scientific">Longicatena caecimuris</name>
    <dbReference type="NCBI Taxonomy" id="1796635"/>
    <lineage>
        <taxon>Bacteria</taxon>
        <taxon>Bacillati</taxon>
        <taxon>Bacillota</taxon>
        <taxon>Erysipelotrichia</taxon>
        <taxon>Erysipelotrichales</taxon>
        <taxon>Erysipelotrichaceae</taxon>
        <taxon>Longicatena</taxon>
    </lineage>
</organism>
<feature type="transmembrane region" description="Helical" evidence="12">
    <location>
        <begin position="34"/>
        <end position="55"/>
    </location>
</feature>
<dbReference type="SMART" id="SM00387">
    <property type="entry name" value="HATPase_c"/>
    <property type="match status" value="1"/>
</dbReference>
<evidence type="ECO:0000256" key="9">
    <source>
        <dbReference type="ARBA" id="ARBA00023012"/>
    </source>
</evidence>
<evidence type="ECO:0000313" key="15">
    <source>
        <dbReference type="Proteomes" id="UP000295773"/>
    </source>
</evidence>